<name>A0A1E3QBV3_LIPST</name>
<evidence type="ECO:0000313" key="3">
    <source>
        <dbReference type="EMBL" id="ODQ75165.1"/>
    </source>
</evidence>
<sequence>MADATVAAGGGASRLLSVWHDLRLPIVLGMTFVYVYWKYCFYQPRETTISKKGGKSGDLRRPPSDDEDEDDNRYVDIAQERNDKEEM</sequence>
<protein>
    <submittedName>
        <fullName evidence="3">Uncharacterized protein</fullName>
    </submittedName>
</protein>
<keyword evidence="2" id="KW-1133">Transmembrane helix</keyword>
<dbReference type="AlphaFoldDB" id="A0A1E3QBV3"/>
<keyword evidence="4" id="KW-1185">Reference proteome</keyword>
<feature type="non-terminal residue" evidence="3">
    <location>
        <position position="87"/>
    </location>
</feature>
<keyword evidence="2" id="KW-0812">Transmembrane</keyword>
<accession>A0A1E3QBV3</accession>
<keyword evidence="2" id="KW-0472">Membrane</keyword>
<evidence type="ECO:0000256" key="2">
    <source>
        <dbReference type="SAM" id="Phobius"/>
    </source>
</evidence>
<evidence type="ECO:0000313" key="4">
    <source>
        <dbReference type="Proteomes" id="UP000094385"/>
    </source>
</evidence>
<feature type="region of interest" description="Disordered" evidence="1">
    <location>
        <begin position="48"/>
        <end position="87"/>
    </location>
</feature>
<feature type="compositionally biased region" description="Basic and acidic residues" evidence="1">
    <location>
        <begin position="72"/>
        <end position="87"/>
    </location>
</feature>
<evidence type="ECO:0000256" key="1">
    <source>
        <dbReference type="SAM" id="MobiDB-lite"/>
    </source>
</evidence>
<dbReference type="Proteomes" id="UP000094385">
    <property type="component" value="Unassembled WGS sequence"/>
</dbReference>
<gene>
    <name evidence="3" type="ORF">LIPSTDRAFT_69353</name>
</gene>
<feature type="transmembrane region" description="Helical" evidence="2">
    <location>
        <begin position="22"/>
        <end position="42"/>
    </location>
</feature>
<feature type="compositionally biased region" description="Basic and acidic residues" evidence="1">
    <location>
        <begin position="55"/>
        <end position="64"/>
    </location>
</feature>
<reference evidence="3 4" key="1">
    <citation type="journal article" date="2016" name="Proc. Natl. Acad. Sci. U.S.A.">
        <title>Comparative genomics of biotechnologically important yeasts.</title>
        <authorList>
            <person name="Riley R."/>
            <person name="Haridas S."/>
            <person name="Wolfe K.H."/>
            <person name="Lopes M.R."/>
            <person name="Hittinger C.T."/>
            <person name="Goeker M."/>
            <person name="Salamov A.A."/>
            <person name="Wisecaver J.H."/>
            <person name="Long T.M."/>
            <person name="Calvey C.H."/>
            <person name="Aerts A.L."/>
            <person name="Barry K.W."/>
            <person name="Choi C."/>
            <person name="Clum A."/>
            <person name="Coughlan A.Y."/>
            <person name="Deshpande S."/>
            <person name="Douglass A.P."/>
            <person name="Hanson S.J."/>
            <person name="Klenk H.-P."/>
            <person name="LaButti K.M."/>
            <person name="Lapidus A."/>
            <person name="Lindquist E.A."/>
            <person name="Lipzen A.M."/>
            <person name="Meier-Kolthoff J.P."/>
            <person name="Ohm R.A."/>
            <person name="Otillar R.P."/>
            <person name="Pangilinan J.L."/>
            <person name="Peng Y."/>
            <person name="Rokas A."/>
            <person name="Rosa C.A."/>
            <person name="Scheuner C."/>
            <person name="Sibirny A.A."/>
            <person name="Slot J.C."/>
            <person name="Stielow J.B."/>
            <person name="Sun H."/>
            <person name="Kurtzman C.P."/>
            <person name="Blackwell M."/>
            <person name="Grigoriev I.V."/>
            <person name="Jeffries T.W."/>
        </authorList>
    </citation>
    <scope>NUCLEOTIDE SEQUENCE [LARGE SCALE GENOMIC DNA]</scope>
    <source>
        <strain evidence="3 4">NRRL Y-11557</strain>
    </source>
</reference>
<dbReference type="EMBL" id="KV454291">
    <property type="protein sequence ID" value="ODQ75165.1"/>
    <property type="molecule type" value="Genomic_DNA"/>
</dbReference>
<organism evidence="3 4">
    <name type="scientific">Lipomyces starkeyi NRRL Y-11557</name>
    <dbReference type="NCBI Taxonomy" id="675824"/>
    <lineage>
        <taxon>Eukaryota</taxon>
        <taxon>Fungi</taxon>
        <taxon>Dikarya</taxon>
        <taxon>Ascomycota</taxon>
        <taxon>Saccharomycotina</taxon>
        <taxon>Lipomycetes</taxon>
        <taxon>Lipomycetales</taxon>
        <taxon>Lipomycetaceae</taxon>
        <taxon>Lipomyces</taxon>
    </lineage>
</organism>
<proteinExistence type="predicted"/>